<dbReference type="PANTHER" id="PTHR22597:SF3">
    <property type="entry name" value="CHROMATIN STRUCTURE-REMODELING COMPLEX SUBUNIT RSC7"/>
    <property type="match status" value="1"/>
</dbReference>
<evidence type="ECO:0000256" key="2">
    <source>
        <dbReference type="ARBA" id="ARBA00023163"/>
    </source>
</evidence>
<feature type="compositionally biased region" description="Basic and acidic residues" evidence="3">
    <location>
        <begin position="303"/>
        <end position="317"/>
    </location>
</feature>
<evidence type="ECO:0000313" key="4">
    <source>
        <dbReference type="EMBL" id="CCK70505.1"/>
    </source>
</evidence>
<dbReference type="eggNOG" id="ENOG502QW07">
    <property type="taxonomic scope" value="Eukaryota"/>
</dbReference>
<feature type="compositionally biased region" description="Acidic residues" evidence="3">
    <location>
        <begin position="90"/>
        <end position="100"/>
    </location>
</feature>
<dbReference type="GO" id="GO:0031490">
    <property type="term" value="F:chromatin DNA binding"/>
    <property type="evidence" value="ECO:0007669"/>
    <property type="project" value="TreeGrafter"/>
</dbReference>
<name>J7R6N8_HUIN7</name>
<dbReference type="GO" id="GO:0006337">
    <property type="term" value="P:nucleosome disassembly"/>
    <property type="evidence" value="ECO:0007669"/>
    <property type="project" value="EnsemblFungi"/>
</dbReference>
<dbReference type="AlphaFoldDB" id="J7R6N8"/>
<evidence type="ECO:0000256" key="1">
    <source>
        <dbReference type="ARBA" id="ARBA00023015"/>
    </source>
</evidence>
<dbReference type="OMA" id="STNWLYQ"/>
<dbReference type="OrthoDB" id="5598844at2759"/>
<evidence type="ECO:0000313" key="5">
    <source>
        <dbReference type="Proteomes" id="UP000006310"/>
    </source>
</evidence>
<dbReference type="STRING" id="1071383.J7R6N8"/>
<dbReference type="KEGG" id="kng:KNAG_0E02450"/>
<gene>
    <name evidence="4" type="primary">KNAG0E02450</name>
    <name evidence="4" type="ordered locus">KNAG_0E02450</name>
</gene>
<dbReference type="Pfam" id="PF08624">
    <property type="entry name" value="CRC_subunit"/>
    <property type="match status" value="1"/>
</dbReference>
<reference evidence="4 5" key="1">
    <citation type="journal article" date="2011" name="Proc. Natl. Acad. Sci. U.S.A.">
        <title>Evolutionary erosion of yeast sex chromosomes by mating-type switching accidents.</title>
        <authorList>
            <person name="Gordon J.L."/>
            <person name="Armisen D."/>
            <person name="Proux-Wera E."/>
            <person name="Oheigeartaigh S.S."/>
            <person name="Byrne K.P."/>
            <person name="Wolfe K.H."/>
        </authorList>
    </citation>
    <scope>NUCLEOTIDE SEQUENCE [LARGE SCALE GENOMIC DNA]</scope>
    <source>
        <strain evidence="5">ATCC MYA-139 / BCRC 22969 / CBS 8797 / CCRC 22969 / KCTC 17520 / NBRC 10181 / NCYC 3082</strain>
    </source>
</reference>
<protein>
    <recommendedName>
        <fullName evidence="6">Chromatin structure-remodeling complex subunit RSC7</fullName>
    </recommendedName>
</protein>
<organism evidence="4 5">
    <name type="scientific">Huiozyma naganishii (strain ATCC MYA-139 / BCRC 22969 / CBS 8797 / KCTC 17520 / NBRC 10181 / NCYC 3082 / Yp74L-3)</name>
    <name type="common">Yeast</name>
    <name type="synonym">Kazachstania naganishii</name>
    <dbReference type="NCBI Taxonomy" id="1071383"/>
    <lineage>
        <taxon>Eukaryota</taxon>
        <taxon>Fungi</taxon>
        <taxon>Dikarya</taxon>
        <taxon>Ascomycota</taxon>
        <taxon>Saccharomycotina</taxon>
        <taxon>Saccharomycetes</taxon>
        <taxon>Saccharomycetales</taxon>
        <taxon>Saccharomycetaceae</taxon>
        <taxon>Huiozyma</taxon>
    </lineage>
</organism>
<reference evidence="5" key="2">
    <citation type="submission" date="2012-08" db="EMBL/GenBank/DDBJ databases">
        <title>Genome sequence of Kazachstania naganishii.</title>
        <authorList>
            <person name="Gordon J.L."/>
            <person name="Armisen D."/>
            <person name="Proux-Wera E."/>
            <person name="OhEigeartaigh S.S."/>
            <person name="Byrne K.P."/>
            <person name="Wolfe K.H."/>
        </authorList>
    </citation>
    <scope>NUCLEOTIDE SEQUENCE [LARGE SCALE GENOMIC DNA]</scope>
    <source>
        <strain evidence="5">ATCC MYA-139 / BCRC 22969 / CBS 8797 / CCRC 22969 / KCTC 17520 / NBRC 10181 / NCYC 3082</strain>
    </source>
</reference>
<dbReference type="HOGENOM" id="CLU_022149_1_0_1"/>
<dbReference type="GO" id="GO:0016586">
    <property type="term" value="C:RSC-type complex"/>
    <property type="evidence" value="ECO:0007669"/>
    <property type="project" value="EnsemblFungi"/>
</dbReference>
<dbReference type="PANTHER" id="PTHR22597">
    <property type="entry name" value="POLYCOMB GROUP PROTEIN"/>
    <property type="match status" value="1"/>
</dbReference>
<feature type="compositionally biased region" description="Basic and acidic residues" evidence="3">
    <location>
        <begin position="30"/>
        <end position="46"/>
    </location>
</feature>
<dbReference type="InterPro" id="IPR013933">
    <property type="entry name" value="CRC_Rsc7/Swp82"/>
</dbReference>
<keyword evidence="2" id="KW-0804">Transcription</keyword>
<dbReference type="GeneID" id="34526205"/>
<keyword evidence="5" id="KW-1185">Reference proteome</keyword>
<feature type="region of interest" description="Disordered" evidence="3">
    <location>
        <begin position="1"/>
        <end position="138"/>
    </location>
</feature>
<keyword evidence="1" id="KW-0805">Transcription regulation</keyword>
<proteinExistence type="predicted"/>
<feature type="region of interest" description="Disordered" evidence="3">
    <location>
        <begin position="296"/>
        <end position="329"/>
    </location>
</feature>
<feature type="compositionally biased region" description="Acidic residues" evidence="3">
    <location>
        <begin position="47"/>
        <end position="61"/>
    </location>
</feature>
<dbReference type="RefSeq" id="XP_022464751.1">
    <property type="nucleotide sequence ID" value="XM_022608235.1"/>
</dbReference>
<dbReference type="Proteomes" id="UP000006310">
    <property type="component" value="Chromosome 5"/>
</dbReference>
<evidence type="ECO:0000256" key="3">
    <source>
        <dbReference type="SAM" id="MobiDB-lite"/>
    </source>
</evidence>
<accession>J7R6N8</accession>
<dbReference type="GO" id="GO:0006368">
    <property type="term" value="P:transcription elongation by RNA polymerase II"/>
    <property type="evidence" value="ECO:0007669"/>
    <property type="project" value="EnsemblFungi"/>
</dbReference>
<evidence type="ECO:0008006" key="6">
    <source>
        <dbReference type="Google" id="ProtNLM"/>
    </source>
</evidence>
<dbReference type="EMBL" id="HE978318">
    <property type="protein sequence ID" value="CCK70505.1"/>
    <property type="molecule type" value="Genomic_DNA"/>
</dbReference>
<sequence>MVSDNEGSVGLDREGSALSRSRSRSNRPNYKIEAEDVDIGEGHARDDDDDEYQEDVDMPDQQDDHGGVRDDDEDYSESASRKRNIRRVEEDDEDEDDEDTGAQPKANLKTEGRSLNSVRSDDERSRSNSIITTPTPAKLKRMRNAYPVDEKGDAIPVVDGEYVLPDDPSGEEKITKDGDLLGGREFKVRTFTLTEKGDRKFMLSTEPARAVGFRDSYLFFQYHPNMFKFVLNQEHKNDLIERGYLPYSYRHRPLALVSARSVFREFGHKIIEGGEVGKDDYFADLSLINTRIAEGGQSRYRPKKSDGHRDGQSEHSNSHKGAGTGFSRNLPAVRSVANPARNAVEFFQIGNPVGYAAMAANGLISTASNPQLNSTNWLYQHSAACSRFNSDMYYDRVRVLLVEKQGIRDPYTNTLHIPQNTQSTRVISYQKTSDDGGSVNGITYETKIQDPDVLRPRTGLSAIPSELYEGLVSPEVLEAIKEQRSFESQV</sequence>